<keyword evidence="2 3" id="KW-0143">Chaperone</keyword>
<protein>
    <recommendedName>
        <fullName evidence="3 4">Protein GrpE</fullName>
    </recommendedName>
    <alternativeName>
        <fullName evidence="3">HSP-70 cofactor</fullName>
    </alternativeName>
</protein>
<dbReference type="SUPFAM" id="SSF58014">
    <property type="entry name" value="Coiled-coil domain of nucleotide exchange factor GrpE"/>
    <property type="match status" value="1"/>
</dbReference>
<dbReference type="Pfam" id="PF01025">
    <property type="entry name" value="GrpE"/>
    <property type="match status" value="1"/>
</dbReference>
<dbReference type="Gene3D" id="2.30.22.10">
    <property type="entry name" value="Head domain of nucleotide exchange factor GrpE"/>
    <property type="match status" value="1"/>
</dbReference>
<reference evidence="8" key="1">
    <citation type="journal article" date="2019" name="Int. J. Syst. Evol. Microbiol.">
        <title>The Global Catalogue of Microorganisms (GCM) 10K type strain sequencing project: providing services to taxonomists for standard genome sequencing and annotation.</title>
        <authorList>
            <consortium name="The Broad Institute Genomics Platform"/>
            <consortium name="The Broad Institute Genome Sequencing Center for Infectious Disease"/>
            <person name="Wu L."/>
            <person name="Ma J."/>
        </authorList>
    </citation>
    <scope>NUCLEOTIDE SEQUENCE [LARGE SCALE GENOMIC DNA]</scope>
    <source>
        <strain evidence="8">NBRC 100033</strain>
    </source>
</reference>
<comment type="caution">
    <text evidence="7">The sequence shown here is derived from an EMBL/GenBank/DDBJ whole genome shotgun (WGS) entry which is preliminary data.</text>
</comment>
<keyword evidence="3 4" id="KW-0346">Stress response</keyword>
<comment type="function">
    <text evidence="3 4">Participates actively in the response to hyperosmotic and heat shock by preventing the aggregation of stress-denatured proteins, in association with DnaK and GrpE. It is the nucleotide exchange factor for DnaK and may function as a thermosensor. Unfolded proteins bind initially to DnaJ; upon interaction with the DnaJ-bound protein, DnaK hydrolyzes its bound ATP, resulting in the formation of a stable complex. GrpE releases ADP from DnaK; ATP binding to DnaK triggers the release of the substrate protein, thus completing the reaction cycle. Several rounds of ATP-dependent interactions between DnaJ, DnaK and GrpE are required for fully efficient folding.</text>
</comment>
<dbReference type="NCBIfam" id="NF010748">
    <property type="entry name" value="PRK14150.1"/>
    <property type="match status" value="1"/>
</dbReference>
<evidence type="ECO:0000256" key="2">
    <source>
        <dbReference type="ARBA" id="ARBA00023186"/>
    </source>
</evidence>
<organism evidence="7 8">
    <name type="scientific">Marinospirillum insulare</name>
    <dbReference type="NCBI Taxonomy" id="217169"/>
    <lineage>
        <taxon>Bacteria</taxon>
        <taxon>Pseudomonadati</taxon>
        <taxon>Pseudomonadota</taxon>
        <taxon>Gammaproteobacteria</taxon>
        <taxon>Oceanospirillales</taxon>
        <taxon>Oceanospirillaceae</taxon>
        <taxon>Marinospirillum</taxon>
    </lineage>
</organism>
<name>A0ABQ5ZVK8_9GAMM</name>
<dbReference type="PRINTS" id="PR00773">
    <property type="entry name" value="GRPEPROTEIN"/>
</dbReference>
<dbReference type="NCBIfam" id="NF010738">
    <property type="entry name" value="PRK14140.1"/>
    <property type="match status" value="1"/>
</dbReference>
<dbReference type="PANTHER" id="PTHR21237:SF23">
    <property type="entry name" value="GRPE PROTEIN HOMOLOG, MITOCHONDRIAL"/>
    <property type="match status" value="1"/>
</dbReference>
<keyword evidence="3" id="KW-0963">Cytoplasm</keyword>
<proteinExistence type="inferred from homology"/>
<dbReference type="InterPro" id="IPR009012">
    <property type="entry name" value="GrpE_head"/>
</dbReference>
<dbReference type="CDD" id="cd00446">
    <property type="entry name" value="GrpE"/>
    <property type="match status" value="1"/>
</dbReference>
<feature type="region of interest" description="Disordered" evidence="6">
    <location>
        <begin position="1"/>
        <end position="43"/>
    </location>
</feature>
<evidence type="ECO:0000256" key="3">
    <source>
        <dbReference type="HAMAP-Rule" id="MF_01151"/>
    </source>
</evidence>
<dbReference type="PROSITE" id="PS01071">
    <property type="entry name" value="GRPE"/>
    <property type="match status" value="1"/>
</dbReference>
<evidence type="ECO:0000313" key="8">
    <source>
        <dbReference type="Proteomes" id="UP001156682"/>
    </source>
</evidence>
<keyword evidence="8" id="KW-1185">Reference proteome</keyword>
<dbReference type="HAMAP" id="MF_01151">
    <property type="entry name" value="GrpE"/>
    <property type="match status" value="1"/>
</dbReference>
<evidence type="ECO:0000256" key="1">
    <source>
        <dbReference type="ARBA" id="ARBA00009054"/>
    </source>
</evidence>
<dbReference type="Gene3D" id="3.90.20.20">
    <property type="match status" value="1"/>
</dbReference>
<sequence>MSKQEEVQEQTEADLREEATTAEVGPGEEMSPEEEIASLSAQVEGLQQEVASARDQMLRAAAEAQNVRRRAEADVEKAHKFALEKFARELLPVVDSLEKATEAMAGADESQKEGVEMTLQLYLAAMEKFQIIQLNPLGQTFDPQYHEAMSMVPNPALPSNSVMDVLQKGYTLNNRLLRPAMVVVATGGEPKKIDETA</sequence>
<evidence type="ECO:0000256" key="5">
    <source>
        <dbReference type="RuleBase" id="RU004478"/>
    </source>
</evidence>
<dbReference type="InterPro" id="IPR000740">
    <property type="entry name" value="GrpE"/>
</dbReference>
<dbReference type="PANTHER" id="PTHR21237">
    <property type="entry name" value="GRPE PROTEIN"/>
    <property type="match status" value="1"/>
</dbReference>
<dbReference type="Proteomes" id="UP001156682">
    <property type="component" value="Unassembled WGS sequence"/>
</dbReference>
<dbReference type="InterPro" id="IPR013805">
    <property type="entry name" value="GrpE_CC"/>
</dbReference>
<dbReference type="NCBIfam" id="NF010737">
    <property type="entry name" value="PRK14139.1"/>
    <property type="match status" value="1"/>
</dbReference>
<evidence type="ECO:0000256" key="4">
    <source>
        <dbReference type="RuleBase" id="RU000639"/>
    </source>
</evidence>
<comment type="subcellular location">
    <subcellularLocation>
        <location evidence="3">Cytoplasm</location>
    </subcellularLocation>
</comment>
<evidence type="ECO:0000313" key="7">
    <source>
        <dbReference type="EMBL" id="GLR64054.1"/>
    </source>
</evidence>
<comment type="similarity">
    <text evidence="1 3 5">Belongs to the GrpE family.</text>
</comment>
<accession>A0ABQ5ZVK8</accession>
<gene>
    <name evidence="3 7" type="primary">grpE</name>
    <name evidence="7" type="ORF">GCM10007878_14920</name>
</gene>
<dbReference type="RefSeq" id="WP_027850758.1">
    <property type="nucleotide sequence ID" value="NZ_BSOR01000026.1"/>
</dbReference>
<dbReference type="SUPFAM" id="SSF51064">
    <property type="entry name" value="Head domain of nucleotide exchange factor GrpE"/>
    <property type="match status" value="1"/>
</dbReference>
<dbReference type="EMBL" id="BSOR01000026">
    <property type="protein sequence ID" value="GLR64054.1"/>
    <property type="molecule type" value="Genomic_DNA"/>
</dbReference>
<evidence type="ECO:0000256" key="6">
    <source>
        <dbReference type="SAM" id="MobiDB-lite"/>
    </source>
</evidence>
<comment type="subunit">
    <text evidence="3">Homodimer.</text>
</comment>